<name>A0A5S9IKZ6_UABAM</name>
<dbReference type="InterPro" id="IPR015797">
    <property type="entry name" value="NUDIX_hydrolase-like_dom_sf"/>
</dbReference>
<evidence type="ECO:0000313" key="2">
    <source>
        <dbReference type="EMBL" id="BBM83291.1"/>
    </source>
</evidence>
<dbReference type="Gene3D" id="3.90.79.10">
    <property type="entry name" value="Nucleoside Triphosphate Pyrophosphohydrolase"/>
    <property type="match status" value="1"/>
</dbReference>
<dbReference type="OrthoDB" id="9786141at2"/>
<organism evidence="2 3">
    <name type="scientific">Uabimicrobium amorphum</name>
    <dbReference type="NCBI Taxonomy" id="2596890"/>
    <lineage>
        <taxon>Bacteria</taxon>
        <taxon>Pseudomonadati</taxon>
        <taxon>Planctomycetota</taxon>
        <taxon>Candidatus Uabimicrobiia</taxon>
        <taxon>Candidatus Uabimicrobiales</taxon>
        <taxon>Candidatus Uabimicrobiaceae</taxon>
        <taxon>Candidatus Uabimicrobium</taxon>
    </lineage>
</organism>
<dbReference type="GO" id="GO:0047631">
    <property type="term" value="F:ADP-ribose diphosphatase activity"/>
    <property type="evidence" value="ECO:0007669"/>
    <property type="project" value="InterPro"/>
</dbReference>
<gene>
    <name evidence="2" type="ORF">UABAM_01642</name>
</gene>
<evidence type="ECO:0000259" key="1">
    <source>
        <dbReference type="PROSITE" id="PS51462"/>
    </source>
</evidence>
<reference evidence="2 3" key="1">
    <citation type="submission" date="2019-08" db="EMBL/GenBank/DDBJ databases">
        <title>Complete genome sequence of Candidatus Uab amorphum.</title>
        <authorList>
            <person name="Shiratori T."/>
            <person name="Suzuki S."/>
            <person name="Kakizawa Y."/>
            <person name="Ishida K."/>
        </authorList>
    </citation>
    <scope>NUCLEOTIDE SEQUENCE [LARGE SCALE GENOMIC DNA]</scope>
    <source>
        <strain evidence="2 3">SRT547</strain>
    </source>
</reference>
<dbReference type="InterPro" id="IPR000086">
    <property type="entry name" value="NUDIX_hydrolase_dom"/>
</dbReference>
<dbReference type="PROSITE" id="PS51462">
    <property type="entry name" value="NUDIX"/>
    <property type="match status" value="1"/>
</dbReference>
<feature type="domain" description="Nudix hydrolase" evidence="1">
    <location>
        <begin position="85"/>
        <end position="220"/>
    </location>
</feature>
<keyword evidence="3" id="KW-1185">Reference proteome</keyword>
<dbReference type="RefSeq" id="WP_151967497.1">
    <property type="nucleotide sequence ID" value="NZ_AP019860.1"/>
</dbReference>
<evidence type="ECO:0000313" key="3">
    <source>
        <dbReference type="Proteomes" id="UP000326354"/>
    </source>
</evidence>
<dbReference type="AlphaFoldDB" id="A0A5S9IKZ6"/>
<dbReference type="Pfam" id="PF25969">
    <property type="entry name" value="NUDT9_N"/>
    <property type="match status" value="1"/>
</dbReference>
<dbReference type="KEGG" id="uam:UABAM_01642"/>
<dbReference type="Proteomes" id="UP000326354">
    <property type="component" value="Chromosome"/>
</dbReference>
<proteinExistence type="predicted"/>
<dbReference type="InterPro" id="IPR039989">
    <property type="entry name" value="NUDT9"/>
</dbReference>
<accession>A0A5S9IKZ6</accession>
<sequence>MKVHNKKCLEDYPDYPKRASIEDPYAPVYFNHKDNDTRSYADPEDAEAVKKMTFKSHTGDINVVDGYPQNPVGRTGMTGRGILAKWGANFSADVIITRGSGDLEVLLVKRKDTLEFAVPGGMIDTGETSLQTAQRELKEETSIELDLSAAKKVYEGYVDDPRNTDNAWIETSVYHVHVENFDPQITVQHSEVIEGGFFSLKEALQQKMFASHRAFLEMISAN</sequence>
<dbReference type="PANTHER" id="PTHR13030">
    <property type="entry name" value="NUDIX HYDROLASE"/>
    <property type="match status" value="1"/>
</dbReference>
<dbReference type="PANTHER" id="PTHR13030:SF8">
    <property type="entry name" value="ADP-RIBOSE PYROPHOSPHATASE, MITOCHONDRIAL"/>
    <property type="match status" value="1"/>
</dbReference>
<dbReference type="EMBL" id="AP019860">
    <property type="protein sequence ID" value="BBM83291.1"/>
    <property type="molecule type" value="Genomic_DNA"/>
</dbReference>
<dbReference type="SUPFAM" id="SSF55811">
    <property type="entry name" value="Nudix"/>
    <property type="match status" value="1"/>
</dbReference>
<dbReference type="Pfam" id="PF00293">
    <property type="entry name" value="NUDIX"/>
    <property type="match status" value="1"/>
</dbReference>
<protein>
    <submittedName>
        <fullName evidence="2">DNA mismatch repair protein MutT</fullName>
    </submittedName>
</protein>